<evidence type="ECO:0000256" key="1">
    <source>
        <dbReference type="SAM" id="Phobius"/>
    </source>
</evidence>
<gene>
    <name evidence="2" type="ORF">GCM10007971_14550</name>
</gene>
<keyword evidence="1" id="KW-0812">Transmembrane</keyword>
<protein>
    <submittedName>
        <fullName evidence="2">Uncharacterized protein</fullName>
    </submittedName>
</protein>
<dbReference type="EMBL" id="BMOS01000008">
    <property type="protein sequence ID" value="GGN55600.1"/>
    <property type="molecule type" value="Genomic_DNA"/>
</dbReference>
<keyword evidence="1" id="KW-0472">Membrane</keyword>
<comment type="caution">
    <text evidence="2">The sequence shown here is derived from an EMBL/GenBank/DDBJ whole genome shotgun (WGS) entry which is preliminary data.</text>
</comment>
<sequence>MQLQQKNWKKYDHWGWKEFVLLMLVEFGLILGVVKPFIQPIGEFVSCLRLRVATSTNFDRRVKLYIDGNVIIRKEAYIKESLSSE</sequence>
<feature type="transmembrane region" description="Helical" evidence="1">
    <location>
        <begin position="20"/>
        <end position="38"/>
    </location>
</feature>
<reference evidence="2" key="2">
    <citation type="submission" date="2020-09" db="EMBL/GenBank/DDBJ databases">
        <authorList>
            <person name="Sun Q."/>
            <person name="Ohkuma M."/>
        </authorList>
    </citation>
    <scope>NUCLEOTIDE SEQUENCE</scope>
    <source>
        <strain evidence="2">JCM 17251</strain>
    </source>
</reference>
<accession>A0A918D157</accession>
<reference evidence="2" key="1">
    <citation type="journal article" date="2014" name="Int. J. Syst. Evol. Microbiol.">
        <title>Complete genome sequence of Corynebacterium casei LMG S-19264T (=DSM 44701T), isolated from a smear-ripened cheese.</title>
        <authorList>
            <consortium name="US DOE Joint Genome Institute (JGI-PGF)"/>
            <person name="Walter F."/>
            <person name="Albersmeier A."/>
            <person name="Kalinowski J."/>
            <person name="Ruckert C."/>
        </authorList>
    </citation>
    <scope>NUCLEOTIDE SEQUENCE</scope>
    <source>
        <strain evidence="2">JCM 17251</strain>
    </source>
</reference>
<keyword evidence="1" id="KW-1133">Transmembrane helix</keyword>
<dbReference type="Proteomes" id="UP000624041">
    <property type="component" value="Unassembled WGS sequence"/>
</dbReference>
<evidence type="ECO:0000313" key="2">
    <source>
        <dbReference type="EMBL" id="GGN55600.1"/>
    </source>
</evidence>
<name>A0A918D157_9BACI</name>
<organism evidence="2 3">
    <name type="scientific">Oceanobacillus indicireducens</name>
    <dbReference type="NCBI Taxonomy" id="1004261"/>
    <lineage>
        <taxon>Bacteria</taxon>
        <taxon>Bacillati</taxon>
        <taxon>Bacillota</taxon>
        <taxon>Bacilli</taxon>
        <taxon>Bacillales</taxon>
        <taxon>Bacillaceae</taxon>
        <taxon>Oceanobacillus</taxon>
    </lineage>
</organism>
<evidence type="ECO:0000313" key="3">
    <source>
        <dbReference type="Proteomes" id="UP000624041"/>
    </source>
</evidence>
<dbReference type="AlphaFoldDB" id="A0A918D157"/>
<keyword evidence="3" id="KW-1185">Reference proteome</keyword>
<proteinExistence type="predicted"/>